<gene>
    <name evidence="1" type="ORF">KI387_032556</name>
</gene>
<keyword evidence="2" id="KW-1185">Reference proteome</keyword>
<dbReference type="GO" id="GO:0016592">
    <property type="term" value="C:mediator complex"/>
    <property type="evidence" value="ECO:0007669"/>
    <property type="project" value="InterPro"/>
</dbReference>
<proteinExistence type="predicted"/>
<dbReference type="PANTHER" id="PTHR37188">
    <property type="entry name" value="MEDIATOR OF RNA POLYMERASE II TRANSCRIPTION SUBUNIT-RELATED"/>
    <property type="match status" value="1"/>
</dbReference>
<dbReference type="EMBL" id="JAHRHJ020003813">
    <property type="protein sequence ID" value="KAH9288439.1"/>
    <property type="molecule type" value="Genomic_DNA"/>
</dbReference>
<evidence type="ECO:0000313" key="2">
    <source>
        <dbReference type="Proteomes" id="UP000824469"/>
    </source>
</evidence>
<dbReference type="AlphaFoldDB" id="A0AA38C1S1"/>
<sequence length="154" mass="17759">IRPSEVMDQSMMVWMGMQNQQQNPIQNQAQNQQSNQPWTSQFHFLHLIENLADAVEGGVRDQHSDMLVNELTLQLEKCQQSLNSIAGSNDATTVSGQKQKLEEYEKQLNHRRLAIARGTMRCGRRKGSRGKKCAEDRELRIENTIYEENKLECN</sequence>
<protein>
    <submittedName>
        <fullName evidence="1">Uncharacterized protein</fullName>
    </submittedName>
</protein>
<accession>A0AA38C1S1</accession>
<dbReference type="InterPro" id="IPR038790">
    <property type="entry name" value="Med9_plant"/>
</dbReference>
<organism evidence="1 2">
    <name type="scientific">Taxus chinensis</name>
    <name type="common">Chinese yew</name>
    <name type="synonym">Taxus wallichiana var. chinensis</name>
    <dbReference type="NCBI Taxonomy" id="29808"/>
    <lineage>
        <taxon>Eukaryota</taxon>
        <taxon>Viridiplantae</taxon>
        <taxon>Streptophyta</taxon>
        <taxon>Embryophyta</taxon>
        <taxon>Tracheophyta</taxon>
        <taxon>Spermatophyta</taxon>
        <taxon>Pinopsida</taxon>
        <taxon>Pinidae</taxon>
        <taxon>Conifers II</taxon>
        <taxon>Cupressales</taxon>
        <taxon>Taxaceae</taxon>
        <taxon>Taxus</taxon>
    </lineage>
</organism>
<name>A0AA38C1S1_TAXCH</name>
<dbReference type="PANTHER" id="PTHR37188:SF1">
    <property type="entry name" value="MEDIATOR OF RNA POLYMERASE II TRANSCRIPTION SUBUNIT-RELATED"/>
    <property type="match status" value="1"/>
</dbReference>
<comment type="caution">
    <text evidence="1">The sequence shown here is derived from an EMBL/GenBank/DDBJ whole genome shotgun (WGS) entry which is preliminary data.</text>
</comment>
<dbReference type="Proteomes" id="UP000824469">
    <property type="component" value="Unassembled WGS sequence"/>
</dbReference>
<feature type="non-terminal residue" evidence="1">
    <location>
        <position position="1"/>
    </location>
</feature>
<evidence type="ECO:0000313" key="1">
    <source>
        <dbReference type="EMBL" id="KAH9288439.1"/>
    </source>
</evidence>
<reference evidence="1 2" key="1">
    <citation type="journal article" date="2021" name="Nat. Plants">
        <title>The Taxus genome provides insights into paclitaxel biosynthesis.</title>
        <authorList>
            <person name="Xiong X."/>
            <person name="Gou J."/>
            <person name="Liao Q."/>
            <person name="Li Y."/>
            <person name="Zhou Q."/>
            <person name="Bi G."/>
            <person name="Li C."/>
            <person name="Du R."/>
            <person name="Wang X."/>
            <person name="Sun T."/>
            <person name="Guo L."/>
            <person name="Liang H."/>
            <person name="Lu P."/>
            <person name="Wu Y."/>
            <person name="Zhang Z."/>
            <person name="Ro D.K."/>
            <person name="Shang Y."/>
            <person name="Huang S."/>
            <person name="Yan J."/>
        </authorList>
    </citation>
    <scope>NUCLEOTIDE SEQUENCE [LARGE SCALE GENOMIC DNA]</scope>
    <source>
        <strain evidence="1">Ta-2019</strain>
    </source>
</reference>